<gene>
    <name evidence="1" type="ORF">FHS25_000564</name>
</gene>
<evidence type="ECO:0000313" key="2">
    <source>
        <dbReference type="Proteomes" id="UP000542811"/>
    </source>
</evidence>
<organism evidence="1 2">
    <name type="scientific">Rhizobium laguerreae</name>
    <dbReference type="NCBI Taxonomy" id="1076926"/>
    <lineage>
        <taxon>Bacteria</taxon>
        <taxon>Pseudomonadati</taxon>
        <taxon>Pseudomonadota</taxon>
        <taxon>Alphaproteobacteria</taxon>
        <taxon>Hyphomicrobiales</taxon>
        <taxon>Rhizobiaceae</taxon>
        <taxon>Rhizobium/Agrobacterium group</taxon>
        <taxon>Rhizobium</taxon>
    </lineage>
</organism>
<name>A0ABR6G1M6_9HYPH</name>
<reference evidence="1 2" key="1">
    <citation type="submission" date="2020-08" db="EMBL/GenBank/DDBJ databases">
        <title>Genomic Encyclopedia of Type Strains, Phase III (KMG-III): the genomes of soil and plant-associated and newly described type strains.</title>
        <authorList>
            <person name="Whitman W."/>
        </authorList>
    </citation>
    <scope>NUCLEOTIDE SEQUENCE [LARGE SCALE GENOMIC DNA]</scope>
    <source>
        <strain evidence="1 2">CECT 8280</strain>
    </source>
</reference>
<dbReference type="EMBL" id="JACHXX010000001">
    <property type="protein sequence ID" value="MBB3160132.1"/>
    <property type="molecule type" value="Genomic_DNA"/>
</dbReference>
<evidence type="ECO:0000313" key="1">
    <source>
        <dbReference type="EMBL" id="MBB3160132.1"/>
    </source>
</evidence>
<evidence type="ECO:0008006" key="3">
    <source>
        <dbReference type="Google" id="ProtNLM"/>
    </source>
</evidence>
<comment type="caution">
    <text evidence="1">The sequence shown here is derived from an EMBL/GenBank/DDBJ whole genome shotgun (WGS) entry which is preliminary data.</text>
</comment>
<sequence length="45" mass="5249">MTRFGLRKIFIEPHLKNALGIADSHIRFQGCRAARHDDHIHIQVE</sequence>
<proteinExistence type="predicted"/>
<keyword evidence="2" id="KW-1185">Reference proteome</keyword>
<accession>A0ABR6G1M6</accession>
<protein>
    <recommendedName>
        <fullName evidence="3">Transposase</fullName>
    </recommendedName>
</protein>
<dbReference type="Proteomes" id="UP000542811">
    <property type="component" value="Unassembled WGS sequence"/>
</dbReference>